<protein>
    <submittedName>
        <fullName evidence="3">Uncharacterized protein</fullName>
    </submittedName>
</protein>
<organism evidence="3">
    <name type="scientific">Pseudo-nitzschia australis</name>
    <dbReference type="NCBI Taxonomy" id="44445"/>
    <lineage>
        <taxon>Eukaryota</taxon>
        <taxon>Sar</taxon>
        <taxon>Stramenopiles</taxon>
        <taxon>Ochrophyta</taxon>
        <taxon>Bacillariophyta</taxon>
        <taxon>Bacillariophyceae</taxon>
        <taxon>Bacillariophycidae</taxon>
        <taxon>Bacillariales</taxon>
        <taxon>Bacillariaceae</taxon>
        <taxon>Pseudo-nitzschia</taxon>
    </lineage>
</organism>
<dbReference type="AlphaFoldDB" id="A0A7S4AME3"/>
<gene>
    <name evidence="3" type="ORF">PAUS00366_LOCUS12423</name>
</gene>
<name>A0A7S4AME3_9STRA</name>
<keyword evidence="2" id="KW-0472">Membrane</keyword>
<proteinExistence type="predicted"/>
<feature type="compositionally biased region" description="Polar residues" evidence="1">
    <location>
        <begin position="13"/>
        <end position="22"/>
    </location>
</feature>
<evidence type="ECO:0000313" key="3">
    <source>
        <dbReference type="EMBL" id="CAE0719669.1"/>
    </source>
</evidence>
<feature type="region of interest" description="Disordered" evidence="1">
    <location>
        <begin position="1"/>
        <end position="87"/>
    </location>
</feature>
<keyword evidence="2" id="KW-0812">Transmembrane</keyword>
<sequence>MGQCFGSGRKETPSATEPTATNPYPGESQQEHREQESSQRTSRNPNSVASPVRMEKTPPLSSSTINTTPHHKRKRSPSQGNVEDATRNCEEAPFVSRVVRWCFSCFICPPDVNAVFRTRTYRNSCPCVFSCVFIGFHWLLTMIDSFD</sequence>
<accession>A0A7S4AME3</accession>
<evidence type="ECO:0000256" key="2">
    <source>
        <dbReference type="SAM" id="Phobius"/>
    </source>
</evidence>
<dbReference type="EMBL" id="HBIX01017216">
    <property type="protein sequence ID" value="CAE0719669.1"/>
    <property type="molecule type" value="Transcribed_RNA"/>
</dbReference>
<keyword evidence="2" id="KW-1133">Transmembrane helix</keyword>
<evidence type="ECO:0000256" key="1">
    <source>
        <dbReference type="SAM" id="MobiDB-lite"/>
    </source>
</evidence>
<feature type="compositionally biased region" description="Polar residues" evidence="1">
    <location>
        <begin position="59"/>
        <end position="68"/>
    </location>
</feature>
<feature type="transmembrane region" description="Helical" evidence="2">
    <location>
        <begin position="125"/>
        <end position="143"/>
    </location>
</feature>
<reference evidence="3" key="1">
    <citation type="submission" date="2021-01" db="EMBL/GenBank/DDBJ databases">
        <authorList>
            <person name="Corre E."/>
            <person name="Pelletier E."/>
            <person name="Niang G."/>
            <person name="Scheremetjew M."/>
            <person name="Finn R."/>
            <person name="Kale V."/>
            <person name="Holt S."/>
            <person name="Cochrane G."/>
            <person name="Meng A."/>
            <person name="Brown T."/>
            <person name="Cohen L."/>
        </authorList>
    </citation>
    <scope>NUCLEOTIDE SEQUENCE</scope>
    <source>
        <strain evidence="3">10249 10 AB</strain>
    </source>
</reference>